<evidence type="ECO:0000313" key="3">
    <source>
        <dbReference type="EMBL" id="PNR52293.1"/>
    </source>
</evidence>
<dbReference type="PANTHER" id="PTHR31956">
    <property type="entry name" value="NON-SPECIFIC PHOSPHOLIPASE C4-RELATED"/>
    <property type="match status" value="1"/>
</dbReference>
<evidence type="ECO:0000256" key="1">
    <source>
        <dbReference type="ARBA" id="ARBA00022801"/>
    </source>
</evidence>
<sequence>MPVAMDTKKSLVLLHVLLLAWSAAPVRSAPMGPIKTIVLLVMENRSFDHFMGLMKKINPEIDGLTGTEDNPITPGDPKAPRIKVSDMAEFVDPDPGHEFEQIAEQIYGSMERVNLTTATMDGFVAQAESVMPGLSKRVMSAFRPEVVPVTTALAMNFAVFDRWFSSVPSSTQPNRLFVHSTTSNGLLSNNEVILLKGMPQRTIYEDVDDAGLSFGVYYQQIPATLFFRNMRKLKYVKNFNTYDRFKSDAKSGKLPNLVVVEQRYFDVAGTPANDDHPTHDISQGQKLIKEVYETLRVSPQWNQILFLITYDEHGGFYDHVPPPAHGVPSPDGVKGPAPHYFNFNRLGVRVPTIAVSPWIEKGTVEHRPQGPTLTSEYEHSSIAATVRTLFSLPQPHLTAREAWAGNFAHIISRTTPRTDTPVTLPSPPWSLRHSHANESRALSLFQEELLLLAKSLRRKLGMGDTANEKSQDQTSALNIGEANFYIQDAVSSFMRRGKAQLQAGLDPNSQVHP</sequence>
<dbReference type="STRING" id="3218.A0A2K1KET7"/>
<dbReference type="Gramene" id="Pp3c6_8260V3.1">
    <property type="protein sequence ID" value="Pp3c6_8260V3.1"/>
    <property type="gene ID" value="Pp3c6_8260"/>
</dbReference>
<proteinExistence type="predicted"/>
<name>A0A2K1KET7_PHYPA</name>
<dbReference type="EnsemblPlants" id="Pp3c6_8260V3.1">
    <property type="protein sequence ID" value="Pp3c6_8260V3.1"/>
    <property type="gene ID" value="Pp3c6_8260"/>
</dbReference>
<dbReference type="InterPro" id="IPR017850">
    <property type="entry name" value="Alkaline_phosphatase_core_sf"/>
</dbReference>
<feature type="signal peptide" evidence="2">
    <location>
        <begin position="1"/>
        <end position="28"/>
    </location>
</feature>
<evidence type="ECO:0000256" key="2">
    <source>
        <dbReference type="SAM" id="SignalP"/>
    </source>
</evidence>
<evidence type="ECO:0000313" key="4">
    <source>
        <dbReference type="EnsemblPlants" id="Pp3c6_8260V3.1"/>
    </source>
</evidence>
<dbReference type="AlphaFoldDB" id="A0A2K1KET7"/>
<dbReference type="GO" id="GO:0009395">
    <property type="term" value="P:phospholipid catabolic process"/>
    <property type="evidence" value="ECO:0000318"/>
    <property type="project" value="GO_Central"/>
</dbReference>
<dbReference type="EMBL" id="ABEU02000006">
    <property type="protein sequence ID" value="PNR52293.1"/>
    <property type="molecule type" value="Genomic_DNA"/>
</dbReference>
<dbReference type="RefSeq" id="XP_024377281.1">
    <property type="nucleotide sequence ID" value="XM_024521513.2"/>
</dbReference>
<reference evidence="4" key="3">
    <citation type="submission" date="2020-12" db="UniProtKB">
        <authorList>
            <consortium name="EnsemblPlants"/>
        </authorList>
    </citation>
    <scope>IDENTIFICATION</scope>
</reference>
<dbReference type="Proteomes" id="UP000006727">
    <property type="component" value="Chromosome 6"/>
</dbReference>
<dbReference type="EnsemblPlants" id="Pp3c6_8260V3.2">
    <property type="protein sequence ID" value="Pp3c6_8260V3.2"/>
    <property type="gene ID" value="Pp3c6_8260"/>
</dbReference>
<dbReference type="Pfam" id="PF04185">
    <property type="entry name" value="Phosphoesterase"/>
    <property type="match status" value="1"/>
</dbReference>
<keyword evidence="1" id="KW-0378">Hydrolase</keyword>
<dbReference type="OrthoDB" id="5135119at2759"/>
<dbReference type="Gene3D" id="3.40.720.10">
    <property type="entry name" value="Alkaline Phosphatase, subunit A"/>
    <property type="match status" value="2"/>
</dbReference>
<evidence type="ECO:0000313" key="5">
    <source>
        <dbReference type="Proteomes" id="UP000006727"/>
    </source>
</evidence>
<dbReference type="InterPro" id="IPR007312">
    <property type="entry name" value="Phosphoesterase"/>
</dbReference>
<keyword evidence="2" id="KW-0732">Signal</keyword>
<protein>
    <submittedName>
        <fullName evidence="3 4">Uncharacterized protein</fullName>
    </submittedName>
</protein>
<dbReference type="GeneID" id="112283152"/>
<keyword evidence="5" id="KW-1185">Reference proteome</keyword>
<dbReference type="GO" id="GO:0016788">
    <property type="term" value="F:hydrolase activity, acting on ester bonds"/>
    <property type="evidence" value="ECO:0007669"/>
    <property type="project" value="InterPro"/>
</dbReference>
<feature type="chain" id="PRO_5044576424" evidence="2">
    <location>
        <begin position="29"/>
        <end position="513"/>
    </location>
</feature>
<dbReference type="Gramene" id="Pp3c6_8260V3.2">
    <property type="protein sequence ID" value="Pp3c6_8260V3.2"/>
    <property type="gene ID" value="Pp3c6_8260"/>
</dbReference>
<gene>
    <name evidence="4" type="primary">LOC112283152</name>
    <name evidence="3" type="ORF">PHYPA_008667</name>
</gene>
<organism evidence="3">
    <name type="scientific">Physcomitrium patens</name>
    <name type="common">Spreading-leaved earth moss</name>
    <name type="synonym">Physcomitrella patens</name>
    <dbReference type="NCBI Taxonomy" id="3218"/>
    <lineage>
        <taxon>Eukaryota</taxon>
        <taxon>Viridiplantae</taxon>
        <taxon>Streptophyta</taxon>
        <taxon>Embryophyta</taxon>
        <taxon>Bryophyta</taxon>
        <taxon>Bryophytina</taxon>
        <taxon>Bryopsida</taxon>
        <taxon>Funariidae</taxon>
        <taxon>Funariales</taxon>
        <taxon>Funariaceae</taxon>
        <taxon>Physcomitrium</taxon>
    </lineage>
</organism>
<reference evidence="3 5" key="2">
    <citation type="journal article" date="2018" name="Plant J.">
        <title>The Physcomitrella patens chromosome-scale assembly reveals moss genome structure and evolution.</title>
        <authorList>
            <person name="Lang D."/>
            <person name="Ullrich K.K."/>
            <person name="Murat F."/>
            <person name="Fuchs J."/>
            <person name="Jenkins J."/>
            <person name="Haas F.B."/>
            <person name="Piednoel M."/>
            <person name="Gundlach H."/>
            <person name="Van Bel M."/>
            <person name="Meyberg R."/>
            <person name="Vives C."/>
            <person name="Morata J."/>
            <person name="Symeonidi A."/>
            <person name="Hiss M."/>
            <person name="Muchero W."/>
            <person name="Kamisugi Y."/>
            <person name="Saleh O."/>
            <person name="Blanc G."/>
            <person name="Decker E.L."/>
            <person name="van Gessel N."/>
            <person name="Grimwood J."/>
            <person name="Hayes R.D."/>
            <person name="Graham S.W."/>
            <person name="Gunter L.E."/>
            <person name="McDaniel S.F."/>
            <person name="Hoernstein S.N.W."/>
            <person name="Larsson A."/>
            <person name="Li F.W."/>
            <person name="Perroud P.F."/>
            <person name="Phillips J."/>
            <person name="Ranjan P."/>
            <person name="Rokshar D.S."/>
            <person name="Rothfels C.J."/>
            <person name="Schneider L."/>
            <person name="Shu S."/>
            <person name="Stevenson D.W."/>
            <person name="Thummler F."/>
            <person name="Tillich M."/>
            <person name="Villarreal Aguilar J.C."/>
            <person name="Widiez T."/>
            <person name="Wong G.K."/>
            <person name="Wymore A."/>
            <person name="Zhang Y."/>
            <person name="Zimmer A.D."/>
            <person name="Quatrano R.S."/>
            <person name="Mayer K.F.X."/>
            <person name="Goodstein D."/>
            <person name="Casacuberta J.M."/>
            <person name="Vandepoele K."/>
            <person name="Reski R."/>
            <person name="Cuming A.C."/>
            <person name="Tuskan G.A."/>
            <person name="Maumus F."/>
            <person name="Salse J."/>
            <person name="Schmutz J."/>
            <person name="Rensing S.A."/>
        </authorList>
    </citation>
    <scope>NUCLEOTIDE SEQUENCE [LARGE SCALE GENOMIC DNA]</scope>
    <source>
        <strain evidence="4 5">cv. Gransden 2004</strain>
    </source>
</reference>
<accession>A0A2K1KET7</accession>
<reference evidence="3 5" key="1">
    <citation type="journal article" date="2008" name="Science">
        <title>The Physcomitrella genome reveals evolutionary insights into the conquest of land by plants.</title>
        <authorList>
            <person name="Rensing S."/>
            <person name="Lang D."/>
            <person name="Zimmer A."/>
            <person name="Terry A."/>
            <person name="Salamov A."/>
            <person name="Shapiro H."/>
            <person name="Nishiyama T."/>
            <person name="Perroud P.-F."/>
            <person name="Lindquist E."/>
            <person name="Kamisugi Y."/>
            <person name="Tanahashi T."/>
            <person name="Sakakibara K."/>
            <person name="Fujita T."/>
            <person name="Oishi K."/>
            <person name="Shin-I T."/>
            <person name="Kuroki Y."/>
            <person name="Toyoda A."/>
            <person name="Suzuki Y."/>
            <person name="Hashimoto A."/>
            <person name="Yamaguchi K."/>
            <person name="Sugano A."/>
            <person name="Kohara Y."/>
            <person name="Fujiyama A."/>
            <person name="Anterola A."/>
            <person name="Aoki S."/>
            <person name="Ashton N."/>
            <person name="Barbazuk W.B."/>
            <person name="Barker E."/>
            <person name="Bennetzen J."/>
            <person name="Bezanilla M."/>
            <person name="Blankenship R."/>
            <person name="Cho S.H."/>
            <person name="Dutcher S."/>
            <person name="Estelle M."/>
            <person name="Fawcett J.A."/>
            <person name="Gundlach H."/>
            <person name="Hanada K."/>
            <person name="Heyl A."/>
            <person name="Hicks K.A."/>
            <person name="Hugh J."/>
            <person name="Lohr M."/>
            <person name="Mayer K."/>
            <person name="Melkozernov A."/>
            <person name="Murata T."/>
            <person name="Nelson D."/>
            <person name="Pils B."/>
            <person name="Prigge M."/>
            <person name="Reiss B."/>
            <person name="Renner T."/>
            <person name="Rombauts S."/>
            <person name="Rushton P."/>
            <person name="Sanderfoot A."/>
            <person name="Schween G."/>
            <person name="Shiu S.-H."/>
            <person name="Stueber K."/>
            <person name="Theodoulou F.L."/>
            <person name="Tu H."/>
            <person name="Van de Peer Y."/>
            <person name="Verrier P.J."/>
            <person name="Waters E."/>
            <person name="Wood A."/>
            <person name="Yang L."/>
            <person name="Cove D."/>
            <person name="Cuming A."/>
            <person name="Hasebe M."/>
            <person name="Lucas S."/>
            <person name="Mishler D.B."/>
            <person name="Reski R."/>
            <person name="Grigoriev I."/>
            <person name="Quatrano R.S."/>
            <person name="Boore J.L."/>
        </authorList>
    </citation>
    <scope>NUCLEOTIDE SEQUENCE [LARGE SCALE GENOMIC DNA]</scope>
    <source>
        <strain evidence="4 5">cv. Gransden 2004</strain>
    </source>
</reference>
<dbReference type="PaxDb" id="3218-PP1S282_70V6.1"/>
<dbReference type="PANTHER" id="PTHR31956:SF26">
    <property type="entry name" value="NON-SPECIFIC PHOSPHOLIPASE C2"/>
    <property type="match status" value="1"/>
</dbReference>